<dbReference type="GO" id="GO:0005737">
    <property type="term" value="C:cytoplasm"/>
    <property type="evidence" value="ECO:0007669"/>
    <property type="project" value="TreeGrafter"/>
</dbReference>
<dbReference type="InterPro" id="IPR050325">
    <property type="entry name" value="Prot/Nucl_acid_deglycase"/>
</dbReference>
<dbReference type="SUPFAM" id="SSF52317">
    <property type="entry name" value="Class I glutamine amidotransferase-like"/>
    <property type="match status" value="1"/>
</dbReference>
<dbReference type="CDD" id="cd03135">
    <property type="entry name" value="GATase1_DJ-1"/>
    <property type="match status" value="1"/>
</dbReference>
<dbReference type="Gene3D" id="3.40.50.880">
    <property type="match status" value="1"/>
</dbReference>
<dbReference type="Proteomes" id="UP000198828">
    <property type="component" value="Unassembled WGS sequence"/>
</dbReference>
<comment type="similarity">
    <text evidence="1">Belongs to the peptidase C56 family.</text>
</comment>
<proteinExistence type="inferred from homology"/>
<dbReference type="AlphaFoldDB" id="A0A1H2X932"/>
<dbReference type="PANTHER" id="PTHR48094:SF12">
    <property type="entry name" value="PARKINSON DISEASE PROTEIN 7 HOMOLOG"/>
    <property type="match status" value="1"/>
</dbReference>
<gene>
    <name evidence="3" type="ORF">SAMN05660923_01376</name>
</gene>
<evidence type="ECO:0000256" key="1">
    <source>
        <dbReference type="ARBA" id="ARBA00008542"/>
    </source>
</evidence>
<dbReference type="PANTHER" id="PTHR48094">
    <property type="entry name" value="PROTEIN/NUCLEIC ACID DEGLYCASE DJ-1-RELATED"/>
    <property type="match status" value="1"/>
</dbReference>
<dbReference type="InterPro" id="IPR006287">
    <property type="entry name" value="DJ-1"/>
</dbReference>
<dbReference type="RefSeq" id="WP_093752141.1">
    <property type="nucleotide sequence ID" value="NZ_FNNG01000005.1"/>
</dbReference>
<protein>
    <submittedName>
        <fullName evidence="3">4-methyl-5(B-hydroxyethyl)-thiazole monophosphate biosynthesis</fullName>
    </submittedName>
</protein>
<dbReference type="InterPro" id="IPR002818">
    <property type="entry name" value="DJ-1/PfpI"/>
</dbReference>
<evidence type="ECO:0000313" key="4">
    <source>
        <dbReference type="Proteomes" id="UP000198828"/>
    </source>
</evidence>
<reference evidence="3 4" key="1">
    <citation type="submission" date="2016-10" db="EMBL/GenBank/DDBJ databases">
        <authorList>
            <person name="de Groot N.N."/>
        </authorList>
    </citation>
    <scope>NUCLEOTIDE SEQUENCE [LARGE SCALE GENOMIC DNA]</scope>
    <source>
        <strain evidence="3 4">DSM 23310</strain>
    </source>
</reference>
<dbReference type="InterPro" id="IPR006286">
    <property type="entry name" value="C56_PfpI-like"/>
</dbReference>
<keyword evidence="4" id="KW-1185">Reference proteome</keyword>
<name>A0A1H2X932_9FIRM</name>
<evidence type="ECO:0000313" key="3">
    <source>
        <dbReference type="EMBL" id="SDW89258.1"/>
    </source>
</evidence>
<dbReference type="EMBL" id="FNNG01000005">
    <property type="protein sequence ID" value="SDW89258.1"/>
    <property type="molecule type" value="Genomic_DNA"/>
</dbReference>
<dbReference type="Pfam" id="PF01965">
    <property type="entry name" value="DJ-1_PfpI"/>
    <property type="match status" value="1"/>
</dbReference>
<evidence type="ECO:0000259" key="2">
    <source>
        <dbReference type="Pfam" id="PF01965"/>
    </source>
</evidence>
<dbReference type="OrthoDB" id="9800516at2"/>
<dbReference type="NCBIfam" id="TIGR01383">
    <property type="entry name" value="not_thiJ"/>
    <property type="match status" value="1"/>
</dbReference>
<dbReference type="PROSITE" id="PS51276">
    <property type="entry name" value="PEPTIDASE_C56_PFPI"/>
    <property type="match status" value="1"/>
</dbReference>
<sequence>MKKILLLLAEGFEEVEALTTVDYLRRMDIVVDTCSIHGEKKVMGAHRIAVEADKTLAEIDSSKDYDGVVLPGGLPGATNLRDDERVIELVQEFNEEGKIVAAICAAPIVLERAGIIKDKKVTSYPGFEEDLKGSQYLEDLVVQDGNIITARGPAVAVYFALSIVENLVGADKKEELKKDILLNMVEEQICK</sequence>
<dbReference type="InterPro" id="IPR029062">
    <property type="entry name" value="Class_I_gatase-like"/>
</dbReference>
<accession>A0A1H2X932</accession>
<organism evidence="3 4">
    <name type="scientific">Tepidimicrobium xylanilyticum</name>
    <dbReference type="NCBI Taxonomy" id="1123352"/>
    <lineage>
        <taxon>Bacteria</taxon>
        <taxon>Bacillati</taxon>
        <taxon>Bacillota</taxon>
        <taxon>Tissierellia</taxon>
        <taxon>Tissierellales</taxon>
        <taxon>Tepidimicrobiaceae</taxon>
        <taxon>Tepidimicrobium</taxon>
    </lineage>
</organism>
<feature type="domain" description="DJ-1/PfpI" evidence="2">
    <location>
        <begin position="2"/>
        <end position="165"/>
    </location>
</feature>